<evidence type="ECO:0000256" key="1">
    <source>
        <dbReference type="ARBA" id="ARBA00001946"/>
    </source>
</evidence>
<dbReference type="PANTHER" id="PTHR32308:SF10">
    <property type="entry name" value="CITRATE LYASE SUBUNIT BETA"/>
    <property type="match status" value="1"/>
</dbReference>
<keyword evidence="3" id="KW-0460">Magnesium</keyword>
<evidence type="ECO:0000256" key="2">
    <source>
        <dbReference type="ARBA" id="ARBA00022723"/>
    </source>
</evidence>
<dbReference type="PANTHER" id="PTHR32308">
    <property type="entry name" value="LYASE BETA SUBUNIT, PUTATIVE (AFU_ORTHOLOGUE AFUA_4G13030)-RELATED"/>
    <property type="match status" value="1"/>
</dbReference>
<comment type="caution">
    <text evidence="4">The sequence shown here is derived from an EMBL/GenBank/DDBJ whole genome shotgun (WGS) entry which is preliminary data.</text>
</comment>
<comment type="cofactor">
    <cofactor evidence="1">
        <name>Mg(2+)</name>
        <dbReference type="ChEBI" id="CHEBI:18420"/>
    </cofactor>
</comment>
<dbReference type="EMBL" id="PPXF01000050">
    <property type="protein sequence ID" value="POH63336.1"/>
    <property type="molecule type" value="Genomic_DNA"/>
</dbReference>
<accession>A0A2S3ZBQ6</accession>
<dbReference type="AlphaFoldDB" id="A0A2S3ZBQ6"/>
<evidence type="ECO:0000313" key="4">
    <source>
        <dbReference type="EMBL" id="POH63336.1"/>
    </source>
</evidence>
<reference evidence="4 5" key="1">
    <citation type="submission" date="2018-01" db="EMBL/GenBank/DDBJ databases">
        <title>Cryobacterium sp. nov., from glaciers in China.</title>
        <authorList>
            <person name="Liu Q."/>
            <person name="Xin Y.-H."/>
        </authorList>
    </citation>
    <scope>NUCLEOTIDE SEQUENCE [LARGE SCALE GENOMIC DNA]</scope>
    <source>
        <strain evidence="4 5">TMB1-8</strain>
    </source>
</reference>
<dbReference type="Proteomes" id="UP000237104">
    <property type="component" value="Unassembled WGS sequence"/>
</dbReference>
<evidence type="ECO:0000256" key="3">
    <source>
        <dbReference type="ARBA" id="ARBA00022842"/>
    </source>
</evidence>
<evidence type="ECO:0000313" key="5">
    <source>
        <dbReference type="Proteomes" id="UP000237104"/>
    </source>
</evidence>
<organism evidence="4 5">
    <name type="scientific">Cryobacterium zongtaii</name>
    <dbReference type="NCBI Taxonomy" id="1259217"/>
    <lineage>
        <taxon>Bacteria</taxon>
        <taxon>Bacillati</taxon>
        <taxon>Actinomycetota</taxon>
        <taxon>Actinomycetes</taxon>
        <taxon>Micrococcales</taxon>
        <taxon>Microbacteriaceae</taxon>
        <taxon>Cryobacterium</taxon>
    </lineage>
</organism>
<dbReference type="InterPro" id="IPR040442">
    <property type="entry name" value="Pyrv_kinase-like_dom_sf"/>
</dbReference>
<dbReference type="SUPFAM" id="SSF51621">
    <property type="entry name" value="Phosphoenolpyruvate/pyruvate domain"/>
    <property type="match status" value="1"/>
</dbReference>
<dbReference type="GO" id="GO:0006107">
    <property type="term" value="P:oxaloacetate metabolic process"/>
    <property type="evidence" value="ECO:0007669"/>
    <property type="project" value="TreeGrafter"/>
</dbReference>
<dbReference type="InterPro" id="IPR039480">
    <property type="entry name" value="C-C_Bond_Lyase-like"/>
</dbReference>
<protein>
    <submittedName>
        <fullName evidence="4">ATP/GTP-binding protein</fullName>
    </submittedName>
</protein>
<dbReference type="RefSeq" id="WP_103431388.1">
    <property type="nucleotide sequence ID" value="NZ_PPXF01000050.1"/>
</dbReference>
<proteinExistence type="predicted"/>
<name>A0A2S3ZBQ6_9MICO</name>
<dbReference type="GO" id="GO:0000287">
    <property type="term" value="F:magnesium ion binding"/>
    <property type="evidence" value="ECO:0007669"/>
    <property type="project" value="TreeGrafter"/>
</dbReference>
<keyword evidence="2" id="KW-0479">Metal-binding</keyword>
<dbReference type="GO" id="GO:0003824">
    <property type="term" value="F:catalytic activity"/>
    <property type="evidence" value="ECO:0007669"/>
    <property type="project" value="InterPro"/>
</dbReference>
<dbReference type="OrthoDB" id="348111at2"/>
<sequence>MRHFAFLDDSQTDQLFHRRPREISVDSPAPLLAAFLGATLYCPGDRPAIADDVIKQASRGCVSMVLCLEDSIADSAVAAAEINVADAIRALHRTATDKPDTALPLLFVRVRTPEQMLRVAESCGAGLALLSGFVVPKFENETGYAEGFFVALREIQRQSGADGSRGGQRLRLMPILESPNMIHSETRTSALASIRTILHDNRDDVLAARIGATDLSSAFGLRRSRDLTVYDVKVVASMISDIVNVLGRSDDSFVITGTVWEHYETERILRPQLRMTPFVEANERELRHRLMLGGLDGLIREISLDQANGLLGKTVIHPTHVSVVHALSVVSHEEFLDAAVILDNVGGGASASPYGNKMNEAKPHSAWAHKTMLRADAFGVASESTTFVDLLEASMR</sequence>
<dbReference type="InterPro" id="IPR015813">
    <property type="entry name" value="Pyrv/PenolPyrv_kinase-like_dom"/>
</dbReference>
<dbReference type="Gene3D" id="3.20.20.60">
    <property type="entry name" value="Phosphoenolpyruvate-binding domains"/>
    <property type="match status" value="2"/>
</dbReference>
<dbReference type="Pfam" id="PF15617">
    <property type="entry name" value="C-C_Bond_Lyase"/>
    <property type="match status" value="1"/>
</dbReference>
<gene>
    <name evidence="4" type="ORF">C3B59_10950</name>
</gene>